<dbReference type="Proteomes" id="UP001595075">
    <property type="component" value="Unassembled WGS sequence"/>
</dbReference>
<keyword evidence="2" id="KW-1185">Reference proteome</keyword>
<sequence>MGGVQAYQMVRGAIFVPSACFYRSHMLLSRVSFQSSPSSFPSLCLSLRLPPPTLPSFPPTVALNTSIQPQHAELKFNIPNNTSVSSTIFPLLFS</sequence>
<accession>A0ABR4D300</accession>
<name>A0ABR4D300_9HELO</name>
<proteinExistence type="predicted"/>
<comment type="caution">
    <text evidence="1">The sequence shown here is derived from an EMBL/GenBank/DDBJ whole genome shotgun (WGS) entry which is preliminary data.</text>
</comment>
<evidence type="ECO:0000313" key="1">
    <source>
        <dbReference type="EMBL" id="KAL2076146.1"/>
    </source>
</evidence>
<protein>
    <submittedName>
        <fullName evidence="1">Uncharacterized protein</fullName>
    </submittedName>
</protein>
<reference evidence="1 2" key="1">
    <citation type="journal article" date="2024" name="Commun. Biol.">
        <title>Comparative genomic analysis of thermophilic fungi reveals convergent evolutionary adaptations and gene losses.</title>
        <authorList>
            <person name="Steindorff A.S."/>
            <person name="Aguilar-Pontes M.V."/>
            <person name="Robinson A.J."/>
            <person name="Andreopoulos B."/>
            <person name="LaButti K."/>
            <person name="Kuo A."/>
            <person name="Mondo S."/>
            <person name="Riley R."/>
            <person name="Otillar R."/>
            <person name="Haridas S."/>
            <person name="Lipzen A."/>
            <person name="Grimwood J."/>
            <person name="Schmutz J."/>
            <person name="Clum A."/>
            <person name="Reid I.D."/>
            <person name="Moisan M.C."/>
            <person name="Butler G."/>
            <person name="Nguyen T.T.M."/>
            <person name="Dewar K."/>
            <person name="Conant G."/>
            <person name="Drula E."/>
            <person name="Henrissat B."/>
            <person name="Hansel C."/>
            <person name="Singer S."/>
            <person name="Hutchinson M.I."/>
            <person name="de Vries R.P."/>
            <person name="Natvig D.O."/>
            <person name="Powell A.J."/>
            <person name="Tsang A."/>
            <person name="Grigoriev I.V."/>
        </authorList>
    </citation>
    <scope>NUCLEOTIDE SEQUENCE [LARGE SCALE GENOMIC DNA]</scope>
    <source>
        <strain evidence="1 2">CBS 494.80</strain>
    </source>
</reference>
<dbReference type="EMBL" id="JAZHXI010000001">
    <property type="protein sequence ID" value="KAL2076146.1"/>
    <property type="molecule type" value="Genomic_DNA"/>
</dbReference>
<evidence type="ECO:0000313" key="2">
    <source>
        <dbReference type="Proteomes" id="UP001595075"/>
    </source>
</evidence>
<organism evidence="1 2">
    <name type="scientific">Oculimacula yallundae</name>
    <dbReference type="NCBI Taxonomy" id="86028"/>
    <lineage>
        <taxon>Eukaryota</taxon>
        <taxon>Fungi</taxon>
        <taxon>Dikarya</taxon>
        <taxon>Ascomycota</taxon>
        <taxon>Pezizomycotina</taxon>
        <taxon>Leotiomycetes</taxon>
        <taxon>Helotiales</taxon>
        <taxon>Ploettnerulaceae</taxon>
        <taxon>Oculimacula</taxon>
    </lineage>
</organism>
<gene>
    <name evidence="1" type="ORF">VTL71DRAFT_1089</name>
</gene>